<dbReference type="PANTHER" id="PTHR47447">
    <property type="entry name" value="OS03G0856100 PROTEIN"/>
    <property type="match status" value="1"/>
</dbReference>
<feature type="domain" description="EF-hand" evidence="6">
    <location>
        <begin position="779"/>
        <end position="814"/>
    </location>
</feature>
<dbReference type="Proteomes" id="UP000634136">
    <property type="component" value="Unassembled WGS sequence"/>
</dbReference>
<feature type="repeat" description="PPR" evidence="4">
    <location>
        <begin position="210"/>
        <end position="244"/>
    </location>
</feature>
<dbReference type="PROSITE" id="PS00018">
    <property type="entry name" value="EF_HAND_1"/>
    <property type="match status" value="4"/>
</dbReference>
<keyword evidence="5" id="KW-0696">RNA-directed RNA polymerase</keyword>
<dbReference type="InterPro" id="IPR002048">
    <property type="entry name" value="EF_hand_dom"/>
</dbReference>
<gene>
    <name evidence="7" type="ORF">G2W53_027704</name>
</gene>
<dbReference type="InterPro" id="IPR002156">
    <property type="entry name" value="RNaseH_domain"/>
</dbReference>
<feature type="repeat" description="PPR" evidence="4">
    <location>
        <begin position="280"/>
        <end position="314"/>
    </location>
</feature>
<feature type="repeat" description="PPR" evidence="4">
    <location>
        <begin position="245"/>
        <end position="279"/>
    </location>
</feature>
<keyword evidence="2" id="KW-0677">Repeat</keyword>
<keyword evidence="5" id="KW-0694">RNA-binding</keyword>
<keyword evidence="8" id="KW-1185">Reference proteome</keyword>
<comment type="similarity">
    <text evidence="5">Belongs to the RdRP family.</text>
</comment>
<dbReference type="InterPro" id="IPR002885">
    <property type="entry name" value="PPR_rpt"/>
</dbReference>
<evidence type="ECO:0000256" key="1">
    <source>
        <dbReference type="ARBA" id="ARBA00007626"/>
    </source>
</evidence>
<organism evidence="7 8">
    <name type="scientific">Senna tora</name>
    <dbReference type="NCBI Taxonomy" id="362788"/>
    <lineage>
        <taxon>Eukaryota</taxon>
        <taxon>Viridiplantae</taxon>
        <taxon>Streptophyta</taxon>
        <taxon>Embryophyta</taxon>
        <taxon>Tracheophyta</taxon>
        <taxon>Spermatophyta</taxon>
        <taxon>Magnoliopsida</taxon>
        <taxon>eudicotyledons</taxon>
        <taxon>Gunneridae</taxon>
        <taxon>Pentapetalae</taxon>
        <taxon>rosids</taxon>
        <taxon>fabids</taxon>
        <taxon>Fabales</taxon>
        <taxon>Fabaceae</taxon>
        <taxon>Caesalpinioideae</taxon>
        <taxon>Cassia clade</taxon>
        <taxon>Senna</taxon>
    </lineage>
</organism>
<dbReference type="CDD" id="cd00051">
    <property type="entry name" value="EFh"/>
    <property type="match status" value="2"/>
</dbReference>
<feature type="repeat" description="PPR" evidence="4">
    <location>
        <begin position="175"/>
        <end position="209"/>
    </location>
</feature>
<feature type="domain" description="EF-hand" evidence="6">
    <location>
        <begin position="815"/>
        <end position="850"/>
    </location>
</feature>
<dbReference type="Pfam" id="PF13812">
    <property type="entry name" value="PPR_3"/>
    <property type="match status" value="1"/>
</dbReference>
<dbReference type="Pfam" id="PF13456">
    <property type="entry name" value="RVT_3"/>
    <property type="match status" value="1"/>
</dbReference>
<proteinExistence type="inferred from homology"/>
<dbReference type="GO" id="GO:0005509">
    <property type="term" value="F:calcium ion binding"/>
    <property type="evidence" value="ECO:0007669"/>
    <property type="project" value="InterPro"/>
</dbReference>
<dbReference type="Pfam" id="PF13499">
    <property type="entry name" value="EF-hand_7"/>
    <property type="match status" value="2"/>
</dbReference>
<evidence type="ECO:0000256" key="3">
    <source>
        <dbReference type="ARBA" id="ARBA00022837"/>
    </source>
</evidence>
<dbReference type="GO" id="GO:0004523">
    <property type="term" value="F:RNA-DNA hybrid ribonuclease activity"/>
    <property type="evidence" value="ECO:0007669"/>
    <property type="project" value="InterPro"/>
</dbReference>
<dbReference type="EMBL" id="JAAIUW010000008">
    <property type="protein sequence ID" value="KAF7822249.1"/>
    <property type="molecule type" value="Genomic_DNA"/>
</dbReference>
<evidence type="ECO:0000256" key="5">
    <source>
        <dbReference type="RuleBase" id="RU363098"/>
    </source>
</evidence>
<dbReference type="SMART" id="SM00054">
    <property type="entry name" value="EFh"/>
    <property type="match status" value="4"/>
</dbReference>
<dbReference type="EC" id="2.7.7.48" evidence="5"/>
<comment type="function">
    <text evidence="5">Probably involved in the RNA silencing pathway and required for the generation of small interfering RNAs (siRNAs).</text>
</comment>
<dbReference type="SUPFAM" id="SSF48452">
    <property type="entry name" value="TPR-like"/>
    <property type="match status" value="1"/>
</dbReference>
<evidence type="ECO:0000256" key="2">
    <source>
        <dbReference type="ARBA" id="ARBA00022737"/>
    </source>
</evidence>
<dbReference type="FunFam" id="1.10.238.10:FF:000275">
    <property type="entry name" value="Probable calcium-binding protein CML27"/>
    <property type="match status" value="1"/>
</dbReference>
<reference evidence="7" key="1">
    <citation type="submission" date="2020-09" db="EMBL/GenBank/DDBJ databases">
        <title>Genome-Enabled Discovery of Anthraquinone Biosynthesis in Senna tora.</title>
        <authorList>
            <person name="Kang S.-H."/>
            <person name="Pandey R.P."/>
            <person name="Lee C.-M."/>
            <person name="Sim J.-S."/>
            <person name="Jeong J.-T."/>
            <person name="Choi B.-S."/>
            <person name="Jung M."/>
            <person name="Ginzburg D."/>
            <person name="Zhao K."/>
            <person name="Won S.Y."/>
            <person name="Oh T.-J."/>
            <person name="Yu Y."/>
            <person name="Kim N.-H."/>
            <person name="Lee O.R."/>
            <person name="Lee T.-H."/>
            <person name="Bashyal P."/>
            <person name="Kim T.-S."/>
            <person name="Lee W.-H."/>
            <person name="Kawkins C."/>
            <person name="Kim C.-K."/>
            <person name="Kim J.S."/>
            <person name="Ahn B.O."/>
            <person name="Rhee S.Y."/>
            <person name="Sohng J.K."/>
        </authorList>
    </citation>
    <scope>NUCLEOTIDE SEQUENCE</scope>
    <source>
        <tissue evidence="7">Leaf</tissue>
    </source>
</reference>
<dbReference type="Pfam" id="PF01535">
    <property type="entry name" value="PPR"/>
    <property type="match status" value="1"/>
</dbReference>
<dbReference type="InterPro" id="IPR011992">
    <property type="entry name" value="EF-hand-dom_pair"/>
</dbReference>
<dbReference type="Gene3D" id="1.25.40.10">
    <property type="entry name" value="Tetratricopeptide repeat domain"/>
    <property type="match status" value="4"/>
</dbReference>
<keyword evidence="5" id="KW-0548">Nucleotidyltransferase</keyword>
<accession>A0A834TJI2</accession>
<dbReference type="OrthoDB" id="185373at2759"/>
<dbReference type="PROSITE" id="PS50222">
    <property type="entry name" value="EF_HAND_2"/>
    <property type="match status" value="4"/>
</dbReference>
<dbReference type="FunFam" id="1.10.238.10:FF:000460">
    <property type="entry name" value="Calcium-binding allergen Ole e 8"/>
    <property type="match status" value="1"/>
</dbReference>
<dbReference type="InterPro" id="IPR018247">
    <property type="entry name" value="EF_Hand_1_Ca_BS"/>
</dbReference>
<dbReference type="InterPro" id="IPR044730">
    <property type="entry name" value="RNase_H-like_dom_plant"/>
</dbReference>
<dbReference type="Pfam" id="PF05183">
    <property type="entry name" value="RdRP"/>
    <property type="match status" value="1"/>
</dbReference>
<evidence type="ECO:0000313" key="7">
    <source>
        <dbReference type="EMBL" id="KAF7822249.1"/>
    </source>
</evidence>
<keyword evidence="5" id="KW-0943">RNA-mediated gene silencing</keyword>
<evidence type="ECO:0000259" key="6">
    <source>
        <dbReference type="PROSITE" id="PS50222"/>
    </source>
</evidence>
<feature type="domain" description="EF-hand" evidence="6">
    <location>
        <begin position="707"/>
        <end position="742"/>
    </location>
</feature>
<keyword evidence="5" id="KW-0808">Transferase</keyword>
<dbReference type="InterPro" id="IPR057596">
    <property type="entry name" value="RDRP_core"/>
</dbReference>
<dbReference type="NCBIfam" id="TIGR00756">
    <property type="entry name" value="PPR"/>
    <property type="match status" value="5"/>
</dbReference>
<dbReference type="AlphaFoldDB" id="A0A834TJI2"/>
<keyword evidence="3" id="KW-0106">Calcium</keyword>
<dbReference type="PANTHER" id="PTHR47447:SF27">
    <property type="entry name" value="PENTACOTRIPEPTIDE-REPEAT REGION OF PRORP DOMAIN-CONTAINING PROTEIN"/>
    <property type="match status" value="1"/>
</dbReference>
<comment type="catalytic activity">
    <reaction evidence="5">
        <text>RNA(n) + a ribonucleoside 5'-triphosphate = RNA(n+1) + diphosphate</text>
        <dbReference type="Rhea" id="RHEA:21248"/>
        <dbReference type="Rhea" id="RHEA-COMP:14527"/>
        <dbReference type="Rhea" id="RHEA-COMP:17342"/>
        <dbReference type="ChEBI" id="CHEBI:33019"/>
        <dbReference type="ChEBI" id="CHEBI:61557"/>
        <dbReference type="ChEBI" id="CHEBI:140395"/>
        <dbReference type="EC" id="2.7.7.48"/>
    </reaction>
</comment>
<evidence type="ECO:0000256" key="4">
    <source>
        <dbReference type="PROSITE-ProRule" id="PRU00708"/>
    </source>
</evidence>
<dbReference type="GO" id="GO:0003676">
    <property type="term" value="F:nucleic acid binding"/>
    <property type="evidence" value="ECO:0007669"/>
    <property type="project" value="InterPro"/>
</dbReference>
<dbReference type="Pfam" id="PF13041">
    <property type="entry name" value="PPR_2"/>
    <property type="match status" value="2"/>
</dbReference>
<dbReference type="SUPFAM" id="SSF47473">
    <property type="entry name" value="EF-hand"/>
    <property type="match status" value="1"/>
</dbReference>
<comment type="similarity">
    <text evidence="1">Belongs to the PPR family. P subfamily.</text>
</comment>
<dbReference type="InterPro" id="IPR011990">
    <property type="entry name" value="TPR-like_helical_dom_sf"/>
</dbReference>
<name>A0A834TJI2_9FABA</name>
<comment type="caution">
    <text evidence="7">The sequence shown here is derived from an EMBL/GenBank/DDBJ whole genome shotgun (WGS) entry which is preliminary data.</text>
</comment>
<protein>
    <recommendedName>
        <fullName evidence="5">RNA-dependent RNA polymerase</fullName>
        <ecNumber evidence="5">2.7.7.48</ecNumber>
    </recommendedName>
</protein>
<dbReference type="Gene3D" id="1.10.238.10">
    <property type="entry name" value="EF-hand"/>
    <property type="match status" value="2"/>
</dbReference>
<sequence>MALVANVGLRLVRESENGQISGDVLVYWNPGLHFGDIHILRATYVKGLESFVGHSRYAIFFPSPLLYRNRFVKGAHSLHQPIQKRPITPFGWKNSKSMKPDKEVTDHKEYTRDIVAKIYRMLKYSTWDSAQEELEKLPIRWDSYTVNQILKTHPPMEKAWLFFNWASRLRGFKHDQYTYTTMLDIFGEAGRISSMKYVFQQMLEKAIKIDSVTYTSLMHWLSNSGNVDEAIKAWEEMKSKGCTPTVVSYTAYMKILFNNDKVKEATNVFKEMLQSECTPNCYTYTILMEHLIGSEKCKEALDVFEKMQEAGVQPDKAACNILVQKCSKVGGTAAMNQFLQYMKENRLVLRYTVFVEALEALKLAGESDALLREVHPHFSVDYNIRKNANYCTKVVADSPSNIDERLLSVLLRKRNLVAIDHLLAMMTDKKIPLNKEALSTIIDINCSQYRPDGALLAFEYSVKLGISLDRAKYLALVGLLIRSNLFSKILEIVEEMTRAGHSLGIYLASNLLYRLGRARQPTYAAKIFNLLPDNHKCTATYTALISAYFSAGRVNKALGIYENMRREGVSPALGTYNVLLDGMERNGKSSEAELFRKERKTLLARNSLLKYTTRPPPPTGFSGAHSHHARRTEYKTQRAFPVLFSLSITHSHSNANFSFLSHKKKGKKLKNRNRKQKRRFLSTMATDPNEASKVISKAITEPSVYLDDAEELKRVFSRFDVNGDGKISITELDNVLKTLGSSVPQSQLKNVMEDLDTDRDGFINLSEFAEFCRSNATDGGSSELRDAFDLYDQDKNGLISASELHQVLNRLGLRCSVDECRDMIKSVDADGDGSVNFEEFKKMMTNNPMNASVNPDYSVVKEVWQQNIIIESDSLLGISLIKDGVDSSHPLNPIVSVIRSLAAKVGNVSFNHSFREGNRVANGRCPLHWKIHGCHYAHHAILTLGILVFSESWSFNIKEHVIIIVFANCGVSSTSENPGGVDGSEDVVMVASEREGYGLMTRRPGPRRRPWSRCVLEKRGKELYDIF</sequence>
<dbReference type="CDD" id="cd06222">
    <property type="entry name" value="RNase_H_like"/>
    <property type="match status" value="1"/>
</dbReference>
<dbReference type="PROSITE" id="PS51375">
    <property type="entry name" value="PPR"/>
    <property type="match status" value="5"/>
</dbReference>
<feature type="repeat" description="PPR" evidence="4">
    <location>
        <begin position="537"/>
        <end position="571"/>
    </location>
</feature>
<evidence type="ECO:0000313" key="8">
    <source>
        <dbReference type="Proteomes" id="UP000634136"/>
    </source>
</evidence>
<feature type="domain" description="EF-hand" evidence="6">
    <location>
        <begin position="743"/>
        <end position="778"/>
    </location>
</feature>